<dbReference type="AlphaFoldDB" id="A0A5E4M974"/>
<dbReference type="EMBL" id="CABPRJ010000023">
    <property type="protein sequence ID" value="VVC25943.1"/>
    <property type="molecule type" value="Genomic_DNA"/>
</dbReference>
<sequence length="169" mass="18138">MKSNTSKDINSLNNTIFIDKLNGLSKYNLNNNLSSFSINIRSIRLHFNELVLLLNANAISLDRQSSFKGQGGLPTTAGNRPSGRKITNINPLVVELKCKGTPPAKPKMSSEPTNFQANVSVISDGTGDVREGGGSSSPVLFDATHRAMRSGGLTQSTTQTQKEQGIGNY</sequence>
<evidence type="ECO:0000313" key="3">
    <source>
        <dbReference type="Proteomes" id="UP000325440"/>
    </source>
</evidence>
<organism evidence="2 3">
    <name type="scientific">Cinara cedri</name>
    <dbReference type="NCBI Taxonomy" id="506608"/>
    <lineage>
        <taxon>Eukaryota</taxon>
        <taxon>Metazoa</taxon>
        <taxon>Ecdysozoa</taxon>
        <taxon>Arthropoda</taxon>
        <taxon>Hexapoda</taxon>
        <taxon>Insecta</taxon>
        <taxon>Pterygota</taxon>
        <taxon>Neoptera</taxon>
        <taxon>Paraneoptera</taxon>
        <taxon>Hemiptera</taxon>
        <taxon>Sternorrhyncha</taxon>
        <taxon>Aphidomorpha</taxon>
        <taxon>Aphidoidea</taxon>
        <taxon>Aphididae</taxon>
        <taxon>Lachninae</taxon>
        <taxon>Cinara</taxon>
    </lineage>
</organism>
<evidence type="ECO:0000256" key="1">
    <source>
        <dbReference type="SAM" id="MobiDB-lite"/>
    </source>
</evidence>
<name>A0A5E4M974_9HEMI</name>
<dbReference type="Proteomes" id="UP000325440">
    <property type="component" value="Unassembled WGS sequence"/>
</dbReference>
<reference evidence="2 3" key="1">
    <citation type="submission" date="2019-08" db="EMBL/GenBank/DDBJ databases">
        <authorList>
            <person name="Alioto T."/>
            <person name="Alioto T."/>
            <person name="Gomez Garrido J."/>
        </authorList>
    </citation>
    <scope>NUCLEOTIDE SEQUENCE [LARGE SCALE GENOMIC DNA]</scope>
</reference>
<accession>A0A5E4M974</accession>
<evidence type="ECO:0000313" key="2">
    <source>
        <dbReference type="EMBL" id="VVC25943.1"/>
    </source>
</evidence>
<feature type="region of interest" description="Disordered" evidence="1">
    <location>
        <begin position="66"/>
        <end position="86"/>
    </location>
</feature>
<gene>
    <name evidence="2" type="ORF">CINCED_3A017018</name>
</gene>
<feature type="region of interest" description="Disordered" evidence="1">
    <location>
        <begin position="148"/>
        <end position="169"/>
    </location>
</feature>
<proteinExistence type="predicted"/>
<protein>
    <submittedName>
        <fullName evidence="2">Uncharacterized protein</fullName>
    </submittedName>
</protein>
<keyword evidence="3" id="KW-1185">Reference proteome</keyword>